<gene>
    <name evidence="5" type="ORF">GPM918_LOCUS30779</name>
    <name evidence="6" type="ORF">OVA965_LOCUS30865</name>
    <name evidence="8" type="ORF">SRO942_LOCUS31406</name>
    <name evidence="7" type="ORF">TMI583_LOCUS31673</name>
</gene>
<dbReference type="EMBL" id="CAJOBA010044370">
    <property type="protein sequence ID" value="CAF4162901.1"/>
    <property type="molecule type" value="Genomic_DNA"/>
</dbReference>
<dbReference type="InterPro" id="IPR002172">
    <property type="entry name" value="LDrepeatLR_classA_rpt"/>
</dbReference>
<evidence type="ECO:0000313" key="5">
    <source>
        <dbReference type="EMBL" id="CAF1348379.1"/>
    </source>
</evidence>
<comment type="caution">
    <text evidence="2">Lacks conserved residue(s) required for the propagation of feature annotation.</text>
</comment>
<dbReference type="InterPro" id="IPR051830">
    <property type="entry name" value="NOTCH_homolog"/>
</dbReference>
<keyword evidence="2" id="KW-0245">EGF-like domain</keyword>
<dbReference type="SUPFAM" id="SSF57196">
    <property type="entry name" value="EGF/Laminin"/>
    <property type="match status" value="1"/>
</dbReference>
<organism evidence="5 9">
    <name type="scientific">Didymodactylos carnosus</name>
    <dbReference type="NCBI Taxonomy" id="1234261"/>
    <lineage>
        <taxon>Eukaryota</taxon>
        <taxon>Metazoa</taxon>
        <taxon>Spiralia</taxon>
        <taxon>Gnathifera</taxon>
        <taxon>Rotifera</taxon>
        <taxon>Eurotatoria</taxon>
        <taxon>Bdelloidea</taxon>
        <taxon>Philodinida</taxon>
        <taxon>Philodinidae</taxon>
        <taxon>Didymodactylos</taxon>
    </lineage>
</organism>
<feature type="domain" description="EGF-like" evidence="4">
    <location>
        <begin position="318"/>
        <end position="360"/>
    </location>
</feature>
<name>A0A815H914_9BILA</name>
<evidence type="ECO:0000256" key="3">
    <source>
        <dbReference type="SAM" id="Phobius"/>
    </source>
</evidence>
<dbReference type="Gene3D" id="2.10.25.10">
    <property type="entry name" value="Laminin"/>
    <property type="match status" value="2"/>
</dbReference>
<evidence type="ECO:0000313" key="7">
    <source>
        <dbReference type="EMBL" id="CAF4162901.1"/>
    </source>
</evidence>
<keyword evidence="3" id="KW-0472">Membrane</keyword>
<protein>
    <recommendedName>
        <fullName evidence="4">EGF-like domain-containing protein</fullName>
    </recommendedName>
</protein>
<proteinExistence type="predicted"/>
<accession>A0A815H914</accession>
<feature type="transmembrane region" description="Helical" evidence="3">
    <location>
        <begin position="429"/>
        <end position="450"/>
    </location>
</feature>
<evidence type="ECO:0000256" key="2">
    <source>
        <dbReference type="PROSITE-ProRule" id="PRU00076"/>
    </source>
</evidence>
<feature type="disulfide bond" evidence="2">
    <location>
        <begin position="350"/>
        <end position="359"/>
    </location>
</feature>
<dbReference type="Proteomes" id="UP000663829">
    <property type="component" value="Unassembled WGS sequence"/>
</dbReference>
<dbReference type="Proteomes" id="UP000677228">
    <property type="component" value="Unassembled WGS sequence"/>
</dbReference>
<keyword evidence="3" id="KW-0812">Transmembrane</keyword>
<evidence type="ECO:0000256" key="1">
    <source>
        <dbReference type="ARBA" id="ARBA00023157"/>
    </source>
</evidence>
<dbReference type="InterPro" id="IPR000742">
    <property type="entry name" value="EGF"/>
</dbReference>
<evidence type="ECO:0000259" key="4">
    <source>
        <dbReference type="PROSITE" id="PS50026"/>
    </source>
</evidence>
<keyword evidence="3" id="KW-1133">Transmembrane helix</keyword>
<evidence type="ECO:0000313" key="6">
    <source>
        <dbReference type="EMBL" id="CAF1352564.1"/>
    </source>
</evidence>
<dbReference type="PROSITE" id="PS50026">
    <property type="entry name" value="EGF_3"/>
    <property type="match status" value="1"/>
</dbReference>
<dbReference type="SMART" id="SM00181">
    <property type="entry name" value="EGF"/>
    <property type="match status" value="4"/>
</dbReference>
<dbReference type="Proteomes" id="UP000682733">
    <property type="component" value="Unassembled WGS sequence"/>
</dbReference>
<dbReference type="EMBL" id="CAJNOQ010014777">
    <property type="protein sequence ID" value="CAF1348379.1"/>
    <property type="molecule type" value="Genomic_DNA"/>
</dbReference>
<keyword evidence="1 2" id="KW-1015">Disulfide bond</keyword>
<dbReference type="EMBL" id="CAJNOK010022733">
    <property type="protein sequence ID" value="CAF1352564.1"/>
    <property type="molecule type" value="Genomic_DNA"/>
</dbReference>
<feature type="transmembrane region" description="Helical" evidence="3">
    <location>
        <begin position="393"/>
        <end position="417"/>
    </location>
</feature>
<keyword evidence="9" id="KW-1185">Reference proteome</keyword>
<dbReference type="PROSITE" id="PS00022">
    <property type="entry name" value="EGF_1"/>
    <property type="match status" value="1"/>
</dbReference>
<dbReference type="AlphaFoldDB" id="A0A815H914"/>
<comment type="caution">
    <text evidence="5">The sequence shown here is derived from an EMBL/GenBank/DDBJ whole genome shotgun (WGS) entry which is preliminary data.</text>
</comment>
<dbReference type="CDD" id="cd00112">
    <property type="entry name" value="LDLa"/>
    <property type="match status" value="1"/>
</dbReference>
<dbReference type="EMBL" id="CAJOBC010062965">
    <property type="protein sequence ID" value="CAF4216282.1"/>
    <property type="molecule type" value="Genomic_DNA"/>
</dbReference>
<dbReference type="Gene3D" id="1.20.1070.10">
    <property type="entry name" value="Rhodopsin 7-helix transmembrane proteins"/>
    <property type="match status" value="1"/>
</dbReference>
<dbReference type="OrthoDB" id="10035376at2759"/>
<reference evidence="5" key="1">
    <citation type="submission" date="2021-02" db="EMBL/GenBank/DDBJ databases">
        <authorList>
            <person name="Nowell W R."/>
        </authorList>
    </citation>
    <scope>NUCLEOTIDE SEQUENCE</scope>
</reference>
<evidence type="ECO:0000313" key="8">
    <source>
        <dbReference type="EMBL" id="CAF4216282.1"/>
    </source>
</evidence>
<dbReference type="Proteomes" id="UP000681722">
    <property type="component" value="Unassembled WGS sequence"/>
</dbReference>
<dbReference type="PANTHER" id="PTHR24033">
    <property type="entry name" value="EGF-LIKE DOMAIN-CONTAINING PROTEIN"/>
    <property type="match status" value="1"/>
</dbReference>
<evidence type="ECO:0000313" key="9">
    <source>
        <dbReference type="Proteomes" id="UP000663829"/>
    </source>
</evidence>
<sequence>MDADRMNDGIVECVGAADERMNHCSVEYPLEITRRFRRWNSSKCIGLEDVCDGIKDCPLNDDEHLSLTAYTSVKQLTSSVPAPVAVPLNAKDSHSCNKGIVIMSDGMRECLCSPSFYGTFCEYQNANYSVRVIAFSCTTEHINLMSLWYFPIRFPFLPVNRLSVKINVAESSTSVPCSIDCLHGVCMSYINLVNGQYCLCDDGWLGQHYDTSSIFEYSNKPKLIDSKCICPLGRYGIDCNALFDPCRAIVCRHGGTCFPLDPRTSQKYICIYTRDCLGDVCQYSATRSIIHMTDILIDPSVSRIPLVVVHLVDLRANTAGNCTDKGYCQNGGHCVEPVQKQPIVDFACVCRPCFYGQLCQFTTTKYSISLEALIGSDIYPDKSLSEQSIIIKMVLAVVILMITIGLVCNTLSIITFAQPKTQELGCDFYMMRLSIISQVGLIAFGARYIYSLISQTSVIQNVKLTLGTCIALEFLISSLSSTFDWLTACIAIERALTAVKEINFDKALRSIEQKSSKIRDGRSSLVECPQRYP</sequence>